<dbReference type="InterPro" id="IPR043728">
    <property type="entry name" value="DUF5671"/>
</dbReference>
<evidence type="ECO:0000313" key="3">
    <source>
        <dbReference type="EMBL" id="OGG57779.1"/>
    </source>
</evidence>
<feature type="domain" description="DUF5671" evidence="2">
    <location>
        <begin position="11"/>
        <end position="142"/>
    </location>
</feature>
<feature type="transmembrane region" description="Helical" evidence="1">
    <location>
        <begin position="53"/>
        <end position="73"/>
    </location>
</feature>
<organism evidence="3 4">
    <name type="scientific">Candidatus Kaiserbacteria bacterium RIFCSPHIGHO2_01_FULL_56_24</name>
    <dbReference type="NCBI Taxonomy" id="1798487"/>
    <lineage>
        <taxon>Bacteria</taxon>
        <taxon>Candidatus Kaiseribacteriota</taxon>
    </lineage>
</organism>
<evidence type="ECO:0000313" key="4">
    <source>
        <dbReference type="Proteomes" id="UP000176377"/>
    </source>
</evidence>
<accession>A0A1F6D8K7</accession>
<reference evidence="3 4" key="1">
    <citation type="journal article" date="2016" name="Nat. Commun.">
        <title>Thousands of microbial genomes shed light on interconnected biogeochemical processes in an aquifer system.</title>
        <authorList>
            <person name="Anantharaman K."/>
            <person name="Brown C.T."/>
            <person name="Hug L.A."/>
            <person name="Sharon I."/>
            <person name="Castelle C.J."/>
            <person name="Probst A.J."/>
            <person name="Thomas B.C."/>
            <person name="Singh A."/>
            <person name="Wilkins M.J."/>
            <person name="Karaoz U."/>
            <person name="Brodie E.L."/>
            <person name="Williams K.H."/>
            <person name="Hubbard S.S."/>
            <person name="Banfield J.F."/>
        </authorList>
    </citation>
    <scope>NUCLEOTIDE SEQUENCE [LARGE SCALE GENOMIC DNA]</scope>
</reference>
<comment type="caution">
    <text evidence="3">The sequence shown here is derived from an EMBL/GenBank/DDBJ whole genome shotgun (WGS) entry which is preliminary data.</text>
</comment>
<keyword evidence="1" id="KW-0812">Transmembrane</keyword>
<name>A0A1F6D8K7_9BACT</name>
<feature type="transmembrane region" description="Helical" evidence="1">
    <location>
        <begin position="12"/>
        <end position="33"/>
    </location>
</feature>
<feature type="transmembrane region" description="Helical" evidence="1">
    <location>
        <begin position="162"/>
        <end position="182"/>
    </location>
</feature>
<gene>
    <name evidence="3" type="ORF">A2765_05090</name>
</gene>
<feature type="transmembrane region" description="Helical" evidence="1">
    <location>
        <begin position="127"/>
        <end position="150"/>
    </location>
</feature>
<sequence>MNTPKVTPKDFFLWAGAMIALYGSVVAFITLLFEYINYAFPDALAYYIDPFSSSIRFEMASLIVLVPVALLLMRLIRNDIVRVAEKSELWVRRWVLVLTVFVAGAAVIGDLITLINYFLGGEITTRFILKVLVLLLVAGAVFLHFLADLRGYWIERPDRARMVGWAAAVVVVIAIIAGFFIMGTPGQVRLYRYDSQKVSDLQNIQWQVVNYWQQKEKLPATLAETEDPIGGYIIPKDPQSGDEYVYKAIGPMSFQLCATFNADSTSNSAAMSKPIYAGDTTNENWQHGTGEVCFDRTIDPDKYPPYSKPMSVR</sequence>
<feature type="transmembrane region" description="Helical" evidence="1">
    <location>
        <begin position="94"/>
        <end position="115"/>
    </location>
</feature>
<dbReference type="AlphaFoldDB" id="A0A1F6D8K7"/>
<evidence type="ECO:0000259" key="2">
    <source>
        <dbReference type="Pfam" id="PF18920"/>
    </source>
</evidence>
<dbReference type="Proteomes" id="UP000176377">
    <property type="component" value="Unassembled WGS sequence"/>
</dbReference>
<dbReference type="EMBL" id="MFLA01000045">
    <property type="protein sequence ID" value="OGG57779.1"/>
    <property type="molecule type" value="Genomic_DNA"/>
</dbReference>
<proteinExistence type="predicted"/>
<keyword evidence="1" id="KW-0472">Membrane</keyword>
<keyword evidence="1" id="KW-1133">Transmembrane helix</keyword>
<evidence type="ECO:0000256" key="1">
    <source>
        <dbReference type="SAM" id="Phobius"/>
    </source>
</evidence>
<dbReference type="Pfam" id="PF18920">
    <property type="entry name" value="DUF5671"/>
    <property type="match status" value="1"/>
</dbReference>
<protein>
    <recommendedName>
        <fullName evidence="2">DUF5671 domain-containing protein</fullName>
    </recommendedName>
</protein>